<dbReference type="Gene3D" id="3.40.50.300">
    <property type="entry name" value="P-loop containing nucleotide triphosphate hydrolases"/>
    <property type="match status" value="1"/>
</dbReference>
<keyword evidence="5" id="KW-0029">Amino-acid transport</keyword>
<dbReference type="PANTHER" id="PTHR43820:SF2">
    <property type="entry name" value="ABC TRANSPORTER ATP-BINDING PROTEIN"/>
    <property type="match status" value="1"/>
</dbReference>
<dbReference type="Proteomes" id="UP000621436">
    <property type="component" value="Unassembled WGS sequence"/>
</dbReference>
<comment type="caution">
    <text evidence="7">The sequence shown here is derived from an EMBL/GenBank/DDBJ whole genome shotgun (WGS) entry which is preliminary data.</text>
</comment>
<evidence type="ECO:0000313" key="7">
    <source>
        <dbReference type="EMBL" id="MBF8436074.1"/>
    </source>
</evidence>
<dbReference type="InterPro" id="IPR052156">
    <property type="entry name" value="BCAA_Transport_ATP-bd_LivF"/>
</dbReference>
<gene>
    <name evidence="7" type="ORF">I0Q91_03200</name>
</gene>
<dbReference type="InterPro" id="IPR017871">
    <property type="entry name" value="ABC_transporter-like_CS"/>
</dbReference>
<dbReference type="GO" id="GO:0015807">
    <property type="term" value="P:L-amino acid transport"/>
    <property type="evidence" value="ECO:0007669"/>
    <property type="project" value="TreeGrafter"/>
</dbReference>
<evidence type="ECO:0000259" key="6">
    <source>
        <dbReference type="PROSITE" id="PS50893"/>
    </source>
</evidence>
<evidence type="ECO:0000256" key="2">
    <source>
        <dbReference type="ARBA" id="ARBA00022448"/>
    </source>
</evidence>
<dbReference type="SUPFAM" id="SSF52540">
    <property type="entry name" value="P-loop containing nucleoside triphosphate hydrolases"/>
    <property type="match status" value="1"/>
</dbReference>
<organism evidence="7 8">
    <name type="scientific">Halonatronomonas betaini</name>
    <dbReference type="NCBI Taxonomy" id="2778430"/>
    <lineage>
        <taxon>Bacteria</taxon>
        <taxon>Bacillati</taxon>
        <taxon>Bacillota</taxon>
        <taxon>Clostridia</taxon>
        <taxon>Halanaerobiales</taxon>
        <taxon>Halarsenatibacteraceae</taxon>
        <taxon>Halonatronomonas</taxon>
    </lineage>
</organism>
<dbReference type="EMBL" id="JADPIE010000002">
    <property type="protein sequence ID" value="MBF8436074.1"/>
    <property type="molecule type" value="Genomic_DNA"/>
</dbReference>
<dbReference type="PANTHER" id="PTHR43820">
    <property type="entry name" value="HIGH-AFFINITY BRANCHED-CHAIN AMINO ACID TRANSPORT ATP-BINDING PROTEIN LIVF"/>
    <property type="match status" value="1"/>
</dbReference>
<dbReference type="Pfam" id="PF00005">
    <property type="entry name" value="ABC_tran"/>
    <property type="match status" value="1"/>
</dbReference>
<dbReference type="CDD" id="cd03224">
    <property type="entry name" value="ABC_TM1139_LivF_branched"/>
    <property type="match status" value="1"/>
</dbReference>
<dbReference type="AlphaFoldDB" id="A0A931AT01"/>
<dbReference type="GO" id="GO:0005524">
    <property type="term" value="F:ATP binding"/>
    <property type="evidence" value="ECO:0007669"/>
    <property type="project" value="UniProtKB-KW"/>
</dbReference>
<name>A0A931AT01_9FIRM</name>
<feature type="domain" description="ABC transporter" evidence="6">
    <location>
        <begin position="2"/>
        <end position="232"/>
    </location>
</feature>
<keyword evidence="2" id="KW-0813">Transport</keyword>
<dbReference type="SMART" id="SM00382">
    <property type="entry name" value="AAA"/>
    <property type="match status" value="1"/>
</dbReference>
<keyword evidence="3" id="KW-0547">Nucleotide-binding</keyword>
<evidence type="ECO:0000313" key="8">
    <source>
        <dbReference type="Proteomes" id="UP000621436"/>
    </source>
</evidence>
<dbReference type="GO" id="GO:0016887">
    <property type="term" value="F:ATP hydrolysis activity"/>
    <property type="evidence" value="ECO:0007669"/>
    <property type="project" value="InterPro"/>
</dbReference>
<keyword evidence="8" id="KW-1185">Reference proteome</keyword>
<dbReference type="GO" id="GO:0015658">
    <property type="term" value="F:branched-chain amino acid transmembrane transporter activity"/>
    <property type="evidence" value="ECO:0007669"/>
    <property type="project" value="TreeGrafter"/>
</dbReference>
<proteinExistence type="inferred from homology"/>
<dbReference type="PROSITE" id="PS00211">
    <property type="entry name" value="ABC_TRANSPORTER_1"/>
    <property type="match status" value="1"/>
</dbReference>
<protein>
    <submittedName>
        <fullName evidence="7">ABC transporter ATP-binding protein</fullName>
    </submittedName>
</protein>
<evidence type="ECO:0000256" key="1">
    <source>
        <dbReference type="ARBA" id="ARBA00005417"/>
    </source>
</evidence>
<sequence>MLQVENLNSFYGQSQILYDINFELYKNETVIVLGRNGMGKTTLLRSIMNMNPPDNEGSINFKNLDISKFPSYDIAKSGIGLVPQGRRLFPSLSVYEHLTMTHRKGENNDWTPEKVFDLFPEIARRKNNKGTDLSGGEQQMLAIGRALVTNPSLLLLDEPLEGLAPVISEKVIDTVNLLKEEGITILWVEQKAVFIEKVADRVIIIEKGEIVYQANTQEFIENKEVKSEYLGV</sequence>
<dbReference type="PROSITE" id="PS50893">
    <property type="entry name" value="ABC_TRANSPORTER_2"/>
    <property type="match status" value="1"/>
</dbReference>
<reference evidence="7" key="1">
    <citation type="submission" date="2020-11" db="EMBL/GenBank/DDBJ databases">
        <title>Halonatronomonas betainensis gen. nov., sp. nov. a novel haloalkaliphilic representative of the family Halanaerobiacae capable of betaine degradation.</title>
        <authorList>
            <person name="Boltyanskaya Y."/>
            <person name="Kevbrin V."/>
            <person name="Detkova E."/>
            <person name="Grouzdev D.S."/>
            <person name="Koziaeva V."/>
            <person name="Zhilina T."/>
        </authorList>
    </citation>
    <scope>NUCLEOTIDE SEQUENCE</scope>
    <source>
        <strain evidence="7">Z-7014</strain>
    </source>
</reference>
<comment type="similarity">
    <text evidence="1">Belongs to the ABC transporter superfamily.</text>
</comment>
<keyword evidence="4 7" id="KW-0067">ATP-binding</keyword>
<accession>A0A931AT01</accession>
<evidence type="ECO:0000256" key="5">
    <source>
        <dbReference type="ARBA" id="ARBA00022970"/>
    </source>
</evidence>
<dbReference type="InterPro" id="IPR003439">
    <property type="entry name" value="ABC_transporter-like_ATP-bd"/>
</dbReference>
<evidence type="ECO:0000256" key="3">
    <source>
        <dbReference type="ARBA" id="ARBA00022741"/>
    </source>
</evidence>
<dbReference type="InterPro" id="IPR003593">
    <property type="entry name" value="AAA+_ATPase"/>
</dbReference>
<dbReference type="InterPro" id="IPR027417">
    <property type="entry name" value="P-loop_NTPase"/>
</dbReference>
<evidence type="ECO:0000256" key="4">
    <source>
        <dbReference type="ARBA" id="ARBA00022840"/>
    </source>
</evidence>